<dbReference type="GeneTree" id="ENSGT00440000034309"/>
<dbReference type="GO" id="GO:0005579">
    <property type="term" value="C:membrane attack complex"/>
    <property type="evidence" value="ECO:0007669"/>
    <property type="project" value="Ensembl"/>
</dbReference>
<dbReference type="Ensembl" id="ENSNNAT00000014899.1">
    <property type="protein sequence ID" value="ENSNNAP00000014210.1"/>
    <property type="gene ID" value="ENSNNAG00000009579.1"/>
</dbReference>
<dbReference type="GO" id="GO:0001848">
    <property type="term" value="F:complement binding"/>
    <property type="evidence" value="ECO:0007669"/>
    <property type="project" value="TreeGrafter"/>
</dbReference>
<dbReference type="PROSITE" id="PS00213">
    <property type="entry name" value="LIPOCALIN"/>
    <property type="match status" value="1"/>
</dbReference>
<reference evidence="8" key="1">
    <citation type="submission" date="2025-08" db="UniProtKB">
        <authorList>
            <consortium name="Ensembl"/>
        </authorList>
    </citation>
    <scope>IDENTIFICATION</scope>
</reference>
<dbReference type="OrthoDB" id="9941609at2759"/>
<comment type="subcellular location">
    <subcellularLocation>
        <location evidence="1">Secreted</location>
    </subcellularLocation>
</comment>
<feature type="region of interest" description="Disordered" evidence="6">
    <location>
        <begin position="1"/>
        <end position="24"/>
    </location>
</feature>
<dbReference type="InterPro" id="IPR002968">
    <property type="entry name" value="A1-microglobln"/>
</dbReference>
<feature type="compositionally biased region" description="Pro residues" evidence="6">
    <location>
        <begin position="7"/>
        <end position="18"/>
    </location>
</feature>
<dbReference type="InterPro" id="IPR043245">
    <property type="entry name" value="C8G"/>
</dbReference>
<dbReference type="PANTHER" id="PTHR47304:SF1">
    <property type="entry name" value="COMPLEMENT COMPONENT C8 GAMMA CHAIN"/>
    <property type="match status" value="1"/>
</dbReference>
<evidence type="ECO:0000313" key="9">
    <source>
        <dbReference type="Proteomes" id="UP000694559"/>
    </source>
</evidence>
<feature type="domain" description="Lipocalin/cytosolic fatty-acid binding" evidence="7">
    <location>
        <begin position="75"/>
        <end position="207"/>
    </location>
</feature>
<dbReference type="InterPro" id="IPR000566">
    <property type="entry name" value="Lipocln_cytosolic_FA-bd_dom"/>
</dbReference>
<evidence type="ECO:0000313" key="8">
    <source>
        <dbReference type="Ensembl" id="ENSNNAP00000014210.1"/>
    </source>
</evidence>
<keyword evidence="9" id="KW-1185">Reference proteome</keyword>
<dbReference type="PRINTS" id="PR01215">
    <property type="entry name" value="A1MCGLOBULIN"/>
</dbReference>
<dbReference type="GO" id="GO:0044218">
    <property type="term" value="C:other organism cell membrane"/>
    <property type="evidence" value="ECO:0007669"/>
    <property type="project" value="Ensembl"/>
</dbReference>
<reference evidence="8" key="2">
    <citation type="submission" date="2025-09" db="UniProtKB">
        <authorList>
            <consortium name="Ensembl"/>
        </authorList>
    </citation>
    <scope>IDENTIFICATION</scope>
</reference>
<proteinExistence type="inferred from homology"/>
<evidence type="ECO:0000256" key="2">
    <source>
        <dbReference type="ARBA" id="ARBA00022525"/>
    </source>
</evidence>
<evidence type="ECO:0000256" key="3">
    <source>
        <dbReference type="ARBA" id="ARBA00022729"/>
    </source>
</evidence>
<dbReference type="GO" id="GO:0160257">
    <property type="term" value="P:complement activation, GZMK pathway"/>
    <property type="evidence" value="ECO:0007669"/>
    <property type="project" value="Ensembl"/>
</dbReference>
<evidence type="ECO:0000256" key="4">
    <source>
        <dbReference type="ARBA" id="ARBA00023157"/>
    </source>
</evidence>
<sequence length="230" mass="25444">MPNWEPARPPARPPPAPKDTPSIAGHCRPTMAAIAVLLLAGLLLASPSWAQQPKPSKNPIDKISAQERFDPTRFAGKWFLVGVASNCLYLRENGYRVDATNVVVSVKDEGSLLFSTFRPLEGICWNIKQNYFASEAPGRFLLKGRGVPVDVVVGETDYSSYAILYFQKNRKISAKLYGRTAQVATSILKKFEAAMTALGISDDLIFYYPVYGFCSSADQFHILDETKFTV</sequence>
<keyword evidence="2" id="KW-0964">Secreted</keyword>
<dbReference type="Proteomes" id="UP000694559">
    <property type="component" value="Unplaced"/>
</dbReference>
<dbReference type="InterPro" id="IPR012674">
    <property type="entry name" value="Calycin"/>
</dbReference>
<evidence type="ECO:0000256" key="1">
    <source>
        <dbReference type="ARBA" id="ARBA00004613"/>
    </source>
</evidence>
<keyword evidence="4" id="KW-1015">Disulfide bond</keyword>
<name>A0A8C6XGK0_NAJNA</name>
<dbReference type="Pfam" id="PF00061">
    <property type="entry name" value="Lipocalin"/>
    <property type="match status" value="1"/>
</dbReference>
<dbReference type="GO" id="GO:0072562">
    <property type="term" value="C:blood microparticle"/>
    <property type="evidence" value="ECO:0007669"/>
    <property type="project" value="TreeGrafter"/>
</dbReference>
<accession>A0A8C6XGK0</accession>
<comment type="similarity">
    <text evidence="5">Belongs to the calycin superfamily. Lipocalin family.</text>
</comment>
<evidence type="ECO:0000256" key="6">
    <source>
        <dbReference type="SAM" id="MobiDB-lite"/>
    </source>
</evidence>
<dbReference type="SUPFAM" id="SSF50814">
    <property type="entry name" value="Lipocalins"/>
    <property type="match status" value="1"/>
</dbReference>
<dbReference type="AlphaFoldDB" id="A0A8C6XGK0"/>
<dbReference type="GO" id="GO:0070062">
    <property type="term" value="C:extracellular exosome"/>
    <property type="evidence" value="ECO:0007669"/>
    <property type="project" value="TreeGrafter"/>
</dbReference>
<dbReference type="Gene3D" id="2.40.128.20">
    <property type="match status" value="1"/>
</dbReference>
<dbReference type="GO" id="GO:1902495">
    <property type="term" value="C:transmembrane transporter complex"/>
    <property type="evidence" value="ECO:0007669"/>
    <property type="project" value="Ensembl"/>
</dbReference>
<dbReference type="PRINTS" id="PR00179">
    <property type="entry name" value="LIPOCALIN"/>
</dbReference>
<evidence type="ECO:0000256" key="5">
    <source>
        <dbReference type="RuleBase" id="RU003695"/>
    </source>
</evidence>
<gene>
    <name evidence="8" type="primary">C8G</name>
</gene>
<keyword evidence="3" id="KW-0732">Signal</keyword>
<evidence type="ECO:0000259" key="7">
    <source>
        <dbReference type="Pfam" id="PF00061"/>
    </source>
</evidence>
<dbReference type="OMA" id="YPVYGFC"/>
<organism evidence="8 9">
    <name type="scientific">Naja naja</name>
    <name type="common">Indian cobra</name>
    <dbReference type="NCBI Taxonomy" id="35670"/>
    <lineage>
        <taxon>Eukaryota</taxon>
        <taxon>Metazoa</taxon>
        <taxon>Chordata</taxon>
        <taxon>Craniata</taxon>
        <taxon>Vertebrata</taxon>
        <taxon>Euteleostomi</taxon>
        <taxon>Lepidosauria</taxon>
        <taxon>Squamata</taxon>
        <taxon>Bifurcata</taxon>
        <taxon>Unidentata</taxon>
        <taxon>Episquamata</taxon>
        <taxon>Toxicofera</taxon>
        <taxon>Serpentes</taxon>
        <taxon>Colubroidea</taxon>
        <taxon>Elapidae</taxon>
        <taxon>Elapinae</taxon>
        <taxon>Naja</taxon>
    </lineage>
</organism>
<protein>
    <submittedName>
        <fullName evidence="8">Complement C8 gamma chain</fullName>
    </submittedName>
</protein>
<dbReference type="InterPro" id="IPR022272">
    <property type="entry name" value="Lipocalin_CS"/>
</dbReference>
<dbReference type="PANTHER" id="PTHR47304">
    <property type="entry name" value="COMPLEMENT COMPONENT C8 GAMMA CHAIN"/>
    <property type="match status" value="1"/>
</dbReference>